<dbReference type="InterPro" id="IPR019748">
    <property type="entry name" value="FERM_central"/>
</dbReference>
<dbReference type="Pfam" id="PF09380">
    <property type="entry name" value="FERM_C"/>
    <property type="match status" value="1"/>
</dbReference>
<gene>
    <name evidence="23" type="primary">FARP1</name>
    <name evidence="23" type="synonym">LOC116361512</name>
</gene>
<dbReference type="Gene3D" id="1.20.900.10">
    <property type="entry name" value="Dbl homology (DH) domain"/>
    <property type="match status" value="1"/>
</dbReference>
<dbReference type="InterPro" id="IPR035963">
    <property type="entry name" value="FERM_2"/>
</dbReference>
<keyword evidence="19" id="KW-0812">Transmembrane</keyword>
<evidence type="ECO:0000256" key="11">
    <source>
        <dbReference type="ARBA" id="ARBA00022737"/>
    </source>
</evidence>
<dbReference type="SUPFAM" id="SSF48065">
    <property type="entry name" value="DBL homology domain (DH-domain)"/>
    <property type="match status" value="1"/>
</dbReference>
<dbReference type="InterPro" id="IPR000299">
    <property type="entry name" value="FERM_domain"/>
</dbReference>
<evidence type="ECO:0000256" key="4">
    <source>
        <dbReference type="ARBA" id="ARBA00004514"/>
    </source>
</evidence>
<evidence type="ECO:0000256" key="8">
    <source>
        <dbReference type="ARBA" id="ARBA00022490"/>
    </source>
</evidence>
<dbReference type="CDD" id="cd00160">
    <property type="entry name" value="RhoGEF"/>
    <property type="match status" value="1"/>
</dbReference>
<dbReference type="Gene3D" id="3.10.20.90">
    <property type="entry name" value="Phosphatidylinositol 3-kinase Catalytic Subunit, Chain A, domain 1"/>
    <property type="match status" value="1"/>
</dbReference>
<dbReference type="GO" id="GO:0005085">
    <property type="term" value="F:guanyl-nucleotide exchange factor activity"/>
    <property type="evidence" value="ECO:0007669"/>
    <property type="project" value="UniProtKB-KW"/>
</dbReference>
<evidence type="ECO:0000256" key="7">
    <source>
        <dbReference type="ARBA" id="ARBA00022475"/>
    </source>
</evidence>
<dbReference type="InterPro" id="IPR001849">
    <property type="entry name" value="PH_domain"/>
</dbReference>
<dbReference type="PROSITE" id="PS50010">
    <property type="entry name" value="DH_2"/>
    <property type="match status" value="1"/>
</dbReference>
<dbReference type="Ensembl" id="ENSOKIT00005120659.1">
    <property type="protein sequence ID" value="ENSOKIP00005112717.1"/>
    <property type="gene ID" value="ENSOKIG00005049052.1"/>
</dbReference>
<evidence type="ECO:0000256" key="14">
    <source>
        <dbReference type="ARBA" id="ARBA00023273"/>
    </source>
</evidence>
<keyword evidence="8" id="KW-0963">Cytoplasm</keyword>
<dbReference type="GO" id="GO:0043197">
    <property type="term" value="C:dendritic spine"/>
    <property type="evidence" value="ECO:0007669"/>
    <property type="project" value="UniProtKB-SubCell"/>
</dbReference>
<dbReference type="SMART" id="SM01196">
    <property type="entry name" value="FERM_C"/>
    <property type="match status" value="1"/>
</dbReference>
<dbReference type="PRINTS" id="PR00935">
    <property type="entry name" value="BAND41"/>
</dbReference>
<dbReference type="InterPro" id="IPR011993">
    <property type="entry name" value="PH-like_dom_sf"/>
</dbReference>
<dbReference type="GO" id="GO:0030175">
    <property type="term" value="C:filopodium"/>
    <property type="evidence" value="ECO:0007669"/>
    <property type="project" value="UniProtKB-SubCell"/>
</dbReference>
<evidence type="ECO:0000256" key="2">
    <source>
        <dbReference type="ARBA" id="ARBA00004413"/>
    </source>
</evidence>
<keyword evidence="24" id="KW-1185">Reference proteome</keyword>
<dbReference type="InterPro" id="IPR041788">
    <property type="entry name" value="FARP1/FARP2/FRMD7_FERM_C"/>
</dbReference>
<evidence type="ECO:0000256" key="16">
    <source>
        <dbReference type="ARBA" id="ARBA00040395"/>
    </source>
</evidence>
<organism evidence="23 24">
    <name type="scientific">Oncorhynchus kisutch</name>
    <name type="common">Coho salmon</name>
    <name type="synonym">Salmo kisutch</name>
    <dbReference type="NCBI Taxonomy" id="8019"/>
    <lineage>
        <taxon>Eukaryota</taxon>
        <taxon>Metazoa</taxon>
        <taxon>Chordata</taxon>
        <taxon>Craniata</taxon>
        <taxon>Vertebrata</taxon>
        <taxon>Euteleostomi</taxon>
        <taxon>Actinopterygii</taxon>
        <taxon>Neopterygii</taxon>
        <taxon>Teleostei</taxon>
        <taxon>Protacanthopterygii</taxon>
        <taxon>Salmoniformes</taxon>
        <taxon>Salmonidae</taxon>
        <taxon>Salmoninae</taxon>
        <taxon>Oncorhynchus</taxon>
    </lineage>
</organism>
<keyword evidence="6" id="KW-0217">Developmental protein</keyword>
<evidence type="ECO:0000256" key="1">
    <source>
        <dbReference type="ARBA" id="ARBA00004279"/>
    </source>
</evidence>
<dbReference type="Gene3D" id="2.30.29.30">
    <property type="entry name" value="Pleckstrin-homology domain (PH domain)/Phosphotyrosine-binding domain (PTB)"/>
    <property type="match status" value="3"/>
</dbReference>
<dbReference type="CDD" id="cd01220">
    <property type="entry name" value="PH1_FARP1-like"/>
    <property type="match status" value="1"/>
</dbReference>
<dbReference type="Gene3D" id="1.20.80.10">
    <property type="match status" value="1"/>
</dbReference>
<evidence type="ECO:0000256" key="13">
    <source>
        <dbReference type="ARBA" id="ARBA00023136"/>
    </source>
</evidence>
<dbReference type="SMART" id="SM00233">
    <property type="entry name" value="PH"/>
    <property type="match status" value="2"/>
</dbReference>
<evidence type="ECO:0000259" key="20">
    <source>
        <dbReference type="PROSITE" id="PS50003"/>
    </source>
</evidence>
<evidence type="ECO:0000259" key="21">
    <source>
        <dbReference type="PROSITE" id="PS50010"/>
    </source>
</evidence>
<dbReference type="InterPro" id="IPR019749">
    <property type="entry name" value="Band_41_domain"/>
</dbReference>
<feature type="domain" description="PH" evidence="20">
    <location>
        <begin position="764"/>
        <end position="846"/>
    </location>
</feature>
<dbReference type="Pfam" id="PF00373">
    <property type="entry name" value="FERM_M"/>
    <property type="match status" value="1"/>
</dbReference>
<dbReference type="SMART" id="SM00325">
    <property type="entry name" value="RhoGEF"/>
    <property type="match status" value="1"/>
</dbReference>
<dbReference type="AlphaFoldDB" id="A0A8C7L779"/>
<sequence length="900" mass="103568">ETLNEQPKLEVAGQRLGIPESLGVSTLEPGQRPPTTPPGRQVSIRVQLLDDVTEVFDISQRAPAKALFDLVCVHLNLAERDYFGLQYQNPRRMMVWLDLLKPTLKQIRRPKNTILRFVVKFFPPDHTQLLEELTRYLFALQIKHDLACGRLTCNATSAALLVSHIVQSEIGDFDEVQSFQHLLHNKYMPNQDALMDKITEYHHKHVGQTPAESDYQLHPAKDREGTKLSLAVSHIGLLVFQGHTKINAFNWSKVRKLSFKRKRFLIKLRPDLNSAYQDTLEFVMASRDCCKTFWKICVEYHAFFRLFEEPKPKAKAVLFTRGSSFRFSSNGHQPSPINAHSCPLSSPLFTDAGYVRTDDEDEVRRKKCPTDKAYFIAKELLTTERTFLKDLAVITVWFQAVLGKEDILPDSVRTLINTNYDPVYQLHQAFLKEVEQRLQQWEGRSNAHIKGDYQRVGDVMLKNIQGLKQLTSLLQRHGEVLVELERSCRASQRLQELCREFEQQKVCYLSLNMFLLRPLHRLLHYKLILERLCKHYPPTHQDFRDSRAALADISEMVLQLQGTMMKMENIQKLLELKKDLTGIQDLAIPGREFIRLGCLSKLSGKGLQQRMFFLFSDSLVYTSRGMTADNQFKVHGQLPLYGMTIRESEDEWGVPHSFTLFGQHQSVVVAASCVSEMVKWMEDIRMAVVLVEQSNRPSTDLLSTSRSDRKSPEEGGVEAESEEELSASRSSLERQSAQRGNTTVHVCWHRNTSVSMVDFSVAVENQLSGNLLRKFKNSNGWQKLWVVFTNFSLFFYKSHQDDYPLASLPLLGYSLTVPAETENIQKDYVFKLHFKSHVYYFRSESQYTFQRSVPLATCCVVFGCVVTSSLMYYFRSESQYTFQRSVPLATCCVVLSSVVW</sequence>
<dbReference type="PROSITE" id="PS50057">
    <property type="entry name" value="FERM_3"/>
    <property type="match status" value="1"/>
</dbReference>
<dbReference type="FunFam" id="1.20.80.10:FF:000005">
    <property type="entry name" value="FERM, RhoGEF and pleckstrin domain-containing protein 1"/>
    <property type="match status" value="1"/>
</dbReference>
<reference evidence="23" key="1">
    <citation type="submission" date="2025-08" db="UniProtKB">
        <authorList>
            <consortium name="Ensembl"/>
        </authorList>
    </citation>
    <scope>IDENTIFICATION</scope>
</reference>
<dbReference type="InterPro" id="IPR014352">
    <property type="entry name" value="FERM/acyl-CoA-bd_prot_sf"/>
</dbReference>
<keyword evidence="13 19" id="KW-0472">Membrane</keyword>
<keyword evidence="11" id="KW-0677">Repeat</keyword>
<dbReference type="InterPro" id="IPR029071">
    <property type="entry name" value="Ubiquitin-like_domsf"/>
</dbReference>
<feature type="domain" description="DH" evidence="21">
    <location>
        <begin position="372"/>
        <end position="563"/>
    </location>
</feature>
<dbReference type="Pfam" id="PF09379">
    <property type="entry name" value="FERM_N"/>
    <property type="match status" value="1"/>
</dbReference>
<dbReference type="PANTHER" id="PTHR45858:SF2">
    <property type="entry name" value="FERM, ARHGEF AND PLECKSTRIN DOMAIN-CONTAINING PROTEIN 1"/>
    <property type="match status" value="1"/>
</dbReference>
<feature type="transmembrane region" description="Helical" evidence="19">
    <location>
        <begin position="853"/>
        <end position="874"/>
    </location>
</feature>
<keyword evidence="10" id="KW-0344">Guanine-nucleotide releasing factor</keyword>
<dbReference type="Pfam" id="PF00621">
    <property type="entry name" value="RhoGEF"/>
    <property type="match status" value="1"/>
</dbReference>
<dbReference type="CDD" id="cd17189">
    <property type="entry name" value="FERM_F1_FARP1"/>
    <property type="match status" value="1"/>
</dbReference>
<name>A0A8C7L779_ONCKI</name>
<dbReference type="CDD" id="cd13235">
    <property type="entry name" value="PH2_FARP1-like"/>
    <property type="match status" value="1"/>
</dbReference>
<evidence type="ECO:0000256" key="19">
    <source>
        <dbReference type="SAM" id="Phobius"/>
    </source>
</evidence>
<feature type="compositionally biased region" description="Low complexity" evidence="18">
    <location>
        <begin position="727"/>
        <end position="737"/>
    </location>
</feature>
<evidence type="ECO:0000256" key="3">
    <source>
        <dbReference type="ARBA" id="ARBA00004486"/>
    </source>
</evidence>
<dbReference type="SMART" id="SM00295">
    <property type="entry name" value="B41"/>
    <property type="match status" value="1"/>
</dbReference>
<dbReference type="FunFam" id="3.10.20.90:FF:000040">
    <property type="entry name" value="FERM, RhoGEF and pleckstrin domain-containing protein"/>
    <property type="match status" value="1"/>
</dbReference>
<feature type="domain" description="PH" evidence="20">
    <location>
        <begin position="592"/>
        <end position="689"/>
    </location>
</feature>
<keyword evidence="9" id="KW-0771">Synaptosome</keyword>
<evidence type="ECO:0000256" key="9">
    <source>
        <dbReference type="ARBA" id="ARBA00022599"/>
    </source>
</evidence>
<dbReference type="CDD" id="cd14473">
    <property type="entry name" value="FERM_B-lobe"/>
    <property type="match status" value="1"/>
</dbReference>
<evidence type="ECO:0000256" key="15">
    <source>
        <dbReference type="ARBA" id="ARBA00034102"/>
    </source>
</evidence>
<dbReference type="SUPFAM" id="SSF47031">
    <property type="entry name" value="Second domain of FERM"/>
    <property type="match status" value="1"/>
</dbReference>
<comment type="subcellular location">
    <subcellularLocation>
        <location evidence="2">Cell membrane</location>
        <topology evidence="2">Peripheral membrane protein</topology>
        <orientation evidence="2">Cytoplasmic side</orientation>
    </subcellularLocation>
    <subcellularLocation>
        <location evidence="1">Cell projection</location>
        <location evidence="1">Dendrite</location>
    </subcellularLocation>
    <subcellularLocation>
        <location evidence="5">Cell projection</location>
        <location evidence="5">Dendritic spine</location>
    </subcellularLocation>
    <subcellularLocation>
        <location evidence="3">Cell projection</location>
        <location evidence="3">Filopodium</location>
    </subcellularLocation>
    <subcellularLocation>
        <location evidence="4">Cytoplasm</location>
        <location evidence="4">Cytosol</location>
    </subcellularLocation>
    <subcellularLocation>
        <location evidence="15">Synapse</location>
        <location evidence="15">Synaptosome</location>
    </subcellularLocation>
</comment>
<evidence type="ECO:0000313" key="24">
    <source>
        <dbReference type="Proteomes" id="UP000694557"/>
    </source>
</evidence>
<dbReference type="Proteomes" id="UP000694557">
    <property type="component" value="Unassembled WGS sequence"/>
</dbReference>
<dbReference type="FunFam" id="2.30.29.30:FF:000002">
    <property type="entry name" value="Band 4.1-like protein 5 isoform 1"/>
    <property type="match status" value="1"/>
</dbReference>
<proteinExistence type="predicted"/>
<dbReference type="InterPro" id="IPR051835">
    <property type="entry name" value="RAC1-GEF"/>
</dbReference>
<feature type="domain" description="FERM" evidence="22">
    <location>
        <begin position="42"/>
        <end position="308"/>
    </location>
</feature>
<feature type="compositionally biased region" description="Acidic residues" evidence="18">
    <location>
        <begin position="715"/>
        <end position="725"/>
    </location>
</feature>
<dbReference type="PANTHER" id="PTHR45858">
    <property type="entry name" value="FERM DOMAIN CONTAINING PROTEIN"/>
    <property type="match status" value="1"/>
</dbReference>
<reference evidence="23" key="2">
    <citation type="submission" date="2025-09" db="UniProtKB">
        <authorList>
            <consortium name="Ensembl"/>
        </authorList>
    </citation>
    <scope>IDENTIFICATION</scope>
</reference>
<dbReference type="InterPro" id="IPR018979">
    <property type="entry name" value="FERM_N"/>
</dbReference>
<dbReference type="FunFam" id="2.30.29.30:FF:000046">
    <property type="entry name" value="FERM, RhoGEF and pleckstrin domain-containing protein 1"/>
    <property type="match status" value="1"/>
</dbReference>
<dbReference type="PROSITE" id="PS50003">
    <property type="entry name" value="PH_DOMAIN"/>
    <property type="match status" value="2"/>
</dbReference>
<keyword evidence="7" id="KW-1003">Cell membrane</keyword>
<dbReference type="Pfam" id="PF00169">
    <property type="entry name" value="PH"/>
    <property type="match status" value="2"/>
</dbReference>
<evidence type="ECO:0000256" key="12">
    <source>
        <dbReference type="ARBA" id="ARBA00023018"/>
    </source>
</evidence>
<evidence type="ECO:0000259" key="22">
    <source>
        <dbReference type="PROSITE" id="PS50057"/>
    </source>
</evidence>
<keyword evidence="12" id="KW-0770">Synapse</keyword>
<dbReference type="SUPFAM" id="SSF50729">
    <property type="entry name" value="PH domain-like"/>
    <property type="match status" value="3"/>
</dbReference>
<dbReference type="GO" id="GO:0005886">
    <property type="term" value="C:plasma membrane"/>
    <property type="evidence" value="ECO:0007669"/>
    <property type="project" value="UniProtKB-SubCell"/>
</dbReference>
<evidence type="ECO:0000256" key="5">
    <source>
        <dbReference type="ARBA" id="ARBA00004552"/>
    </source>
</evidence>
<evidence type="ECO:0000256" key="10">
    <source>
        <dbReference type="ARBA" id="ARBA00022658"/>
    </source>
</evidence>
<dbReference type="SUPFAM" id="SSF54236">
    <property type="entry name" value="Ubiquitin-like"/>
    <property type="match status" value="1"/>
</dbReference>
<dbReference type="InterPro" id="IPR018980">
    <property type="entry name" value="FERM_PH-like_C"/>
</dbReference>
<protein>
    <recommendedName>
        <fullName evidence="16">FERM, ARHGEF and pleckstrin domain-containing protein 1</fullName>
    </recommendedName>
    <alternativeName>
        <fullName evidence="17">FERM, RhoGEF and pleckstrin domain-containing protein 1</fullName>
    </alternativeName>
</protein>
<dbReference type="CDD" id="cd13193">
    <property type="entry name" value="FERM_C_FARP1-like"/>
    <property type="match status" value="1"/>
</dbReference>
<dbReference type="InterPro" id="IPR035899">
    <property type="entry name" value="DBL_dom_sf"/>
</dbReference>
<dbReference type="InterPro" id="IPR000219">
    <property type="entry name" value="DH_dom"/>
</dbReference>
<evidence type="ECO:0000256" key="18">
    <source>
        <dbReference type="SAM" id="MobiDB-lite"/>
    </source>
</evidence>
<keyword evidence="14" id="KW-0966">Cell projection</keyword>
<keyword evidence="19" id="KW-1133">Transmembrane helix</keyword>
<dbReference type="FunFam" id="1.20.900.10:FF:000021">
    <property type="entry name" value="FERM, RhoGEF and pleckstrin domain-containing protein 1"/>
    <property type="match status" value="1"/>
</dbReference>
<dbReference type="GO" id="GO:0005829">
    <property type="term" value="C:cytosol"/>
    <property type="evidence" value="ECO:0007669"/>
    <property type="project" value="UniProtKB-SubCell"/>
</dbReference>
<accession>A0A8C7L779</accession>
<evidence type="ECO:0000256" key="17">
    <source>
        <dbReference type="ARBA" id="ARBA00042170"/>
    </source>
</evidence>
<evidence type="ECO:0000313" key="23">
    <source>
        <dbReference type="Ensembl" id="ENSOKIP00005112717.1"/>
    </source>
</evidence>
<feature type="region of interest" description="Disordered" evidence="18">
    <location>
        <begin position="698"/>
        <end position="737"/>
    </location>
</feature>
<evidence type="ECO:0000256" key="6">
    <source>
        <dbReference type="ARBA" id="ARBA00022473"/>
    </source>
</evidence>
<dbReference type="GeneTree" id="ENSGT00940000155318"/>